<sequence>MIVEAEISLLFDHGNTAGCHTRHADISSLKKHLAPLVAAHYVVAPRTLGAMASGESITLDWAAGTAYLPGAAGLQLLAVVVLPAILRRLRRSNPERMPAIVSALRGLMIDHVPVGIGTGFTGSIQLLQSNDELEDWFTLLPSTFPAAQPSSCSYPRAS</sequence>
<evidence type="ECO:0000313" key="4">
    <source>
        <dbReference type="Proteomes" id="UP000584325"/>
    </source>
</evidence>
<proteinExistence type="predicted"/>
<dbReference type="EMBL" id="CP040017">
    <property type="protein sequence ID" value="QCP14125.1"/>
    <property type="molecule type" value="Genomic_DNA"/>
</dbReference>
<evidence type="ECO:0000313" key="2">
    <source>
        <dbReference type="EMBL" id="QCP14125.1"/>
    </source>
</evidence>
<dbReference type="RefSeq" id="WP_137316898.1">
    <property type="nucleotide sequence ID" value="NZ_CP040017.1"/>
</dbReference>
<organism evidence="1 4">
    <name type="scientific">Pseudoduganella umbonata</name>
    <dbReference type="NCBI Taxonomy" id="864828"/>
    <lineage>
        <taxon>Bacteria</taxon>
        <taxon>Pseudomonadati</taxon>
        <taxon>Pseudomonadota</taxon>
        <taxon>Betaproteobacteria</taxon>
        <taxon>Burkholderiales</taxon>
        <taxon>Oxalobacteraceae</taxon>
        <taxon>Telluria group</taxon>
        <taxon>Pseudoduganella</taxon>
    </lineage>
</organism>
<protein>
    <submittedName>
        <fullName evidence="1">Uncharacterized protein</fullName>
    </submittedName>
</protein>
<keyword evidence="3" id="KW-1185">Reference proteome</keyword>
<dbReference type="Proteomes" id="UP000298763">
    <property type="component" value="Chromosome"/>
</dbReference>
<dbReference type="EMBL" id="JACHXS010000011">
    <property type="protein sequence ID" value="MBB3223998.1"/>
    <property type="molecule type" value="Genomic_DNA"/>
</dbReference>
<dbReference type="AlphaFoldDB" id="A0A4P8I057"/>
<reference evidence="1 4" key="2">
    <citation type="submission" date="2020-08" db="EMBL/GenBank/DDBJ databases">
        <title>Genomic Encyclopedia of Type Strains, Phase III (KMG-III): the genomes of soil and plant-associated and newly described type strains.</title>
        <authorList>
            <person name="Whitman W."/>
        </authorList>
    </citation>
    <scope>NUCLEOTIDE SEQUENCE [LARGE SCALE GENOMIC DNA]</scope>
    <source>
        <strain evidence="1 4">CECT 7753</strain>
    </source>
</reference>
<name>A0A4P8I057_9BURK</name>
<dbReference type="Proteomes" id="UP000584325">
    <property type="component" value="Unassembled WGS sequence"/>
</dbReference>
<reference evidence="2 3" key="1">
    <citation type="submission" date="2019-05" db="EMBL/GenBank/DDBJ databases">
        <title>Draft Genome Sequences of Six Type Strains of the Genus Massilia.</title>
        <authorList>
            <person name="Miess H."/>
            <person name="Frediansyhah A."/>
            <person name="Gross H."/>
        </authorList>
    </citation>
    <scope>NUCLEOTIDE SEQUENCE [LARGE SCALE GENOMIC DNA]</scope>
    <source>
        <strain evidence="2 3">DSMZ 26121</strain>
    </source>
</reference>
<accession>A0A4P8I057</accession>
<evidence type="ECO:0000313" key="3">
    <source>
        <dbReference type="Proteomes" id="UP000298763"/>
    </source>
</evidence>
<gene>
    <name evidence="2" type="ORF">FCL38_29700</name>
    <name evidence="1" type="ORF">FHS02_004857</name>
</gene>
<evidence type="ECO:0000313" key="1">
    <source>
        <dbReference type="EMBL" id="MBB3223998.1"/>
    </source>
</evidence>